<evidence type="ECO:0000313" key="10">
    <source>
        <dbReference type="EMBL" id="BET01323.1"/>
    </source>
</evidence>
<proteinExistence type="inferred from homology"/>
<dbReference type="PROSITE" id="PS00028">
    <property type="entry name" value="ZINC_FINGER_C2H2_1"/>
    <property type="match status" value="2"/>
</dbReference>
<feature type="region of interest" description="Disordered" evidence="8">
    <location>
        <begin position="105"/>
        <end position="140"/>
    </location>
</feature>
<keyword evidence="2" id="KW-0963">Cytoplasm</keyword>
<feature type="compositionally biased region" description="Acidic residues" evidence="8">
    <location>
        <begin position="131"/>
        <end position="140"/>
    </location>
</feature>
<keyword evidence="11" id="KW-1185">Reference proteome</keyword>
<protein>
    <submittedName>
        <fullName evidence="10">Zinc finger protein</fullName>
    </submittedName>
</protein>
<dbReference type="InterPro" id="IPR036236">
    <property type="entry name" value="Znf_C2H2_sf"/>
</dbReference>
<evidence type="ECO:0000256" key="6">
    <source>
        <dbReference type="ARBA" id="ARBA00022833"/>
    </source>
</evidence>
<comment type="subcellular location">
    <subcellularLocation>
        <location evidence="1">Cytoplasm</location>
    </subcellularLocation>
</comment>
<evidence type="ECO:0000256" key="2">
    <source>
        <dbReference type="ARBA" id="ARBA00022490"/>
    </source>
</evidence>
<dbReference type="Pfam" id="PF12874">
    <property type="entry name" value="zf-met"/>
    <property type="match status" value="1"/>
</dbReference>
<keyword evidence="6" id="KW-0862">Zinc</keyword>
<dbReference type="Proteomes" id="UP001307889">
    <property type="component" value="Chromosome 12"/>
</dbReference>
<evidence type="ECO:0000259" key="9">
    <source>
        <dbReference type="PROSITE" id="PS00028"/>
    </source>
</evidence>
<evidence type="ECO:0000256" key="1">
    <source>
        <dbReference type="ARBA" id="ARBA00004496"/>
    </source>
</evidence>
<feature type="domain" description="C2H2-type" evidence="9">
    <location>
        <begin position="69"/>
        <end position="91"/>
    </location>
</feature>
<dbReference type="SMART" id="SM00451">
    <property type="entry name" value="ZnF_U1"/>
    <property type="match status" value="2"/>
</dbReference>
<reference evidence="10 11" key="1">
    <citation type="submission" date="2023-09" db="EMBL/GenBank/DDBJ databases">
        <title>Nesidiocoris tenuis whole genome shotgun sequence.</title>
        <authorList>
            <person name="Shibata T."/>
            <person name="Shimoda M."/>
            <person name="Kobayashi T."/>
            <person name="Uehara T."/>
        </authorList>
    </citation>
    <scope>NUCLEOTIDE SEQUENCE [LARGE SCALE GENOMIC DNA]</scope>
    <source>
        <strain evidence="10 11">Japan</strain>
    </source>
</reference>
<evidence type="ECO:0000313" key="11">
    <source>
        <dbReference type="Proteomes" id="UP001307889"/>
    </source>
</evidence>
<gene>
    <name evidence="10" type="ORF">NTJ_14139</name>
</gene>
<dbReference type="SUPFAM" id="SSF57667">
    <property type="entry name" value="beta-beta-alpha zinc fingers"/>
    <property type="match status" value="2"/>
</dbReference>
<dbReference type="PANTHER" id="PTHR13182">
    <property type="entry name" value="ZINC FINGER PROTEIN 622"/>
    <property type="match status" value="1"/>
</dbReference>
<evidence type="ECO:0000256" key="5">
    <source>
        <dbReference type="ARBA" id="ARBA00022737"/>
    </source>
</evidence>
<name>A0ABN7BAA1_9HEMI</name>
<dbReference type="InterPro" id="IPR040025">
    <property type="entry name" value="Znf622/Rei1/Reh1"/>
</dbReference>
<comment type="similarity">
    <text evidence="7">Belongs to the REI1 family.</text>
</comment>
<evidence type="ECO:0000256" key="7">
    <source>
        <dbReference type="ARBA" id="ARBA00034126"/>
    </source>
</evidence>
<dbReference type="SMART" id="SM00355">
    <property type="entry name" value="ZnF_C2H2"/>
    <property type="match status" value="4"/>
</dbReference>
<organism evidence="10 11">
    <name type="scientific">Nesidiocoris tenuis</name>
    <dbReference type="NCBI Taxonomy" id="355587"/>
    <lineage>
        <taxon>Eukaryota</taxon>
        <taxon>Metazoa</taxon>
        <taxon>Ecdysozoa</taxon>
        <taxon>Arthropoda</taxon>
        <taxon>Hexapoda</taxon>
        <taxon>Insecta</taxon>
        <taxon>Pterygota</taxon>
        <taxon>Neoptera</taxon>
        <taxon>Paraneoptera</taxon>
        <taxon>Hemiptera</taxon>
        <taxon>Heteroptera</taxon>
        <taxon>Panheteroptera</taxon>
        <taxon>Cimicomorpha</taxon>
        <taxon>Miridae</taxon>
        <taxon>Dicyphina</taxon>
        <taxon>Nesidiocoris</taxon>
    </lineage>
</organism>
<sequence length="385" mass="44604">MSQFTCIGCRVAFADADIQRQHYKTDWHRYNLKRKVVNLAPVTAEEFQLRVISRRQQDAEEIKDTSTYCKVCKKSFASKKAFQNHENSKRHKDLVAQLIESSDGPISANVISEPSQPQKRKDSFKSNAENPMDDDIETDSEIEELDSDEWDEEMTELHPDNPILSNDCLFCTHHSASMTKNLKHMLVEHSFFVPDIEYVEDLNNLLLYLGEKVSRLYMCLWCNFSGREFQSLEAAQKHMRDKGHCKMLHEGAALAEYERFYNYATSYPDHDDGMDVDEEILKDFDLDGGDFQLTLPSGATVGHRSLMLYYKQHFSPNSLCVSKKNKVNKIIASYRAIGWKETDKVAAAKKARDIRFMRKAQNKFYMRLGVKANKLQKHFRPQVDV</sequence>
<feature type="domain" description="C2H2-type" evidence="9">
    <location>
        <begin position="6"/>
        <end position="28"/>
    </location>
</feature>
<keyword evidence="4" id="KW-0479">Metal-binding</keyword>
<dbReference type="InterPro" id="IPR041661">
    <property type="entry name" value="ZN622/Rei1/Reh1_Znf-C2H2"/>
</dbReference>
<accession>A0ABN7BAA1</accession>
<keyword evidence="3" id="KW-0690">Ribosome biogenesis</keyword>
<dbReference type="Gene3D" id="3.30.160.60">
    <property type="entry name" value="Classic Zinc Finger"/>
    <property type="match status" value="1"/>
</dbReference>
<evidence type="ECO:0000256" key="8">
    <source>
        <dbReference type="SAM" id="MobiDB-lite"/>
    </source>
</evidence>
<evidence type="ECO:0000256" key="4">
    <source>
        <dbReference type="ARBA" id="ARBA00022723"/>
    </source>
</evidence>
<dbReference type="InterPro" id="IPR003604">
    <property type="entry name" value="Matrin/U1-like-C_Znf_C2H2"/>
</dbReference>
<dbReference type="Pfam" id="PF12756">
    <property type="entry name" value="zf-C2H2_2"/>
    <property type="match status" value="1"/>
</dbReference>
<dbReference type="InterPro" id="IPR013087">
    <property type="entry name" value="Znf_C2H2_type"/>
</dbReference>
<evidence type="ECO:0000256" key="3">
    <source>
        <dbReference type="ARBA" id="ARBA00022517"/>
    </source>
</evidence>
<dbReference type="PANTHER" id="PTHR13182:SF8">
    <property type="entry name" value="CYTOPLASMIC 60S SUBUNIT BIOGENESIS FACTOR ZNF622"/>
    <property type="match status" value="1"/>
</dbReference>
<keyword evidence="5" id="KW-0677">Repeat</keyword>
<dbReference type="EMBL" id="AP028920">
    <property type="protein sequence ID" value="BET01323.1"/>
    <property type="molecule type" value="Genomic_DNA"/>
</dbReference>